<name>A0A4Q7LHH5_9MICO</name>
<sequence length="117" mass="11721">MSRVDAGRRRGDLGAVSAELVAAVPAVLVLLALCLGGLTAATAQARAHEAATVAARLLARGAPDADARHHVSRALAGAHLDVGHDGGLLCATVTHTHRVVGVALPVSARSCALDAGW</sequence>
<comment type="caution">
    <text evidence="1">The sequence shown here is derived from an EMBL/GenBank/DDBJ whole genome shotgun (WGS) entry which is preliminary data.</text>
</comment>
<dbReference type="RefSeq" id="WP_157985558.1">
    <property type="nucleotide sequence ID" value="NZ_SGWW01000006.1"/>
</dbReference>
<dbReference type="EMBL" id="SGWW01000006">
    <property type="protein sequence ID" value="RZS53483.1"/>
    <property type="molecule type" value="Genomic_DNA"/>
</dbReference>
<reference evidence="1 2" key="1">
    <citation type="journal article" date="2015" name="Stand. Genomic Sci.">
        <title>Genomic Encyclopedia of Bacterial and Archaeal Type Strains, Phase III: the genomes of soil and plant-associated and newly described type strains.</title>
        <authorList>
            <person name="Whitman W.B."/>
            <person name="Woyke T."/>
            <person name="Klenk H.P."/>
            <person name="Zhou Y."/>
            <person name="Lilburn T.G."/>
            <person name="Beck B.J."/>
            <person name="De Vos P."/>
            <person name="Vandamme P."/>
            <person name="Eisen J.A."/>
            <person name="Garrity G."/>
            <person name="Hugenholtz P."/>
            <person name="Kyrpides N.C."/>
        </authorList>
    </citation>
    <scope>NUCLEOTIDE SEQUENCE [LARGE SCALE GENOMIC DNA]</scope>
    <source>
        <strain evidence="1 2">CV2</strain>
    </source>
</reference>
<evidence type="ECO:0008006" key="3">
    <source>
        <dbReference type="Google" id="ProtNLM"/>
    </source>
</evidence>
<evidence type="ECO:0000313" key="1">
    <source>
        <dbReference type="EMBL" id="RZS53483.1"/>
    </source>
</evidence>
<keyword evidence="2" id="KW-1185">Reference proteome</keyword>
<dbReference type="NCBIfam" id="NF041390">
    <property type="entry name" value="TadE_Rv3655c"/>
    <property type="match status" value="1"/>
</dbReference>
<gene>
    <name evidence="1" type="ORF">EV141_2431</name>
</gene>
<dbReference type="InterPro" id="IPR049790">
    <property type="entry name" value="Rv3655c/TadE"/>
</dbReference>
<accession>A0A4Q7LHH5</accession>
<protein>
    <recommendedName>
        <fullName evidence="3">TadE-like protein</fullName>
    </recommendedName>
</protein>
<dbReference type="AlphaFoldDB" id="A0A4Q7LHH5"/>
<dbReference type="Proteomes" id="UP000293519">
    <property type="component" value="Unassembled WGS sequence"/>
</dbReference>
<proteinExistence type="predicted"/>
<organism evidence="1 2">
    <name type="scientific">Microcella putealis</name>
    <dbReference type="NCBI Taxonomy" id="337005"/>
    <lineage>
        <taxon>Bacteria</taxon>
        <taxon>Bacillati</taxon>
        <taxon>Actinomycetota</taxon>
        <taxon>Actinomycetes</taxon>
        <taxon>Micrococcales</taxon>
        <taxon>Microbacteriaceae</taxon>
        <taxon>Microcella</taxon>
    </lineage>
</organism>
<evidence type="ECO:0000313" key="2">
    <source>
        <dbReference type="Proteomes" id="UP000293519"/>
    </source>
</evidence>